<organism evidence="4 5">
    <name type="scientific">Arabidopsis arenosa</name>
    <name type="common">Sand rock-cress</name>
    <name type="synonym">Cardaminopsis arenosa</name>
    <dbReference type="NCBI Taxonomy" id="38785"/>
    <lineage>
        <taxon>Eukaryota</taxon>
        <taxon>Viridiplantae</taxon>
        <taxon>Streptophyta</taxon>
        <taxon>Embryophyta</taxon>
        <taxon>Tracheophyta</taxon>
        <taxon>Spermatophyta</taxon>
        <taxon>Magnoliopsida</taxon>
        <taxon>eudicotyledons</taxon>
        <taxon>Gunneridae</taxon>
        <taxon>Pentapetalae</taxon>
        <taxon>rosids</taxon>
        <taxon>malvids</taxon>
        <taxon>Brassicales</taxon>
        <taxon>Brassicaceae</taxon>
        <taxon>Camelineae</taxon>
        <taxon>Arabidopsis</taxon>
    </lineage>
</organism>
<keyword evidence="5" id="KW-1185">Reference proteome</keyword>
<gene>
    <name evidence="4" type="ORF">AARE701A_LOCUS22553</name>
</gene>
<dbReference type="GO" id="GO:0006952">
    <property type="term" value="P:defense response"/>
    <property type="evidence" value="ECO:0007669"/>
    <property type="project" value="UniProtKB-KW"/>
</dbReference>
<dbReference type="SUPFAM" id="SSF52047">
    <property type="entry name" value="RNI-like"/>
    <property type="match status" value="1"/>
</dbReference>
<keyword evidence="1" id="KW-0677">Repeat</keyword>
<dbReference type="Proteomes" id="UP000682877">
    <property type="component" value="Chromosome 8"/>
</dbReference>
<proteinExistence type="predicted"/>
<sequence>MDCPNVEALVLNLSSSNYALPNFIATMKELKVVIIINHGLDPAKLTNLSCLSSLPNLKRIRFEKVSIILLDIPKLGLKSLEKLSLWLCHVVDVLNELEEVDDVSESLQSLQEIEIDYCYNLVELPYWISQVVSLKKLSVTNCNKLCRLIEAIGDLRNLEMLRLNSCTSLLELPETIDRLNNLRFLDVSGGFQLKKLPLDIGKLDKLEKISMKDCYRCELPDSVKNLENLEVKCDEETAFLWKRLKPKMKNLTITEEETEHNLNFLQLF</sequence>
<evidence type="ECO:0000313" key="5">
    <source>
        <dbReference type="Proteomes" id="UP000682877"/>
    </source>
</evidence>
<dbReference type="PANTHER" id="PTHR36766:SF3">
    <property type="entry name" value="RPW8 DOMAIN-CONTAINING PROTEIN"/>
    <property type="match status" value="1"/>
</dbReference>
<dbReference type="InterPro" id="IPR032675">
    <property type="entry name" value="LRR_dom_sf"/>
</dbReference>
<name>A0A8S2B7H6_ARAAE</name>
<dbReference type="Gene3D" id="3.80.10.10">
    <property type="entry name" value="Ribonuclease Inhibitor"/>
    <property type="match status" value="1"/>
</dbReference>
<feature type="domain" description="Disease resistance R13L4/SHOC-2-like LRR" evidence="3">
    <location>
        <begin position="137"/>
        <end position="231"/>
    </location>
</feature>
<evidence type="ECO:0000256" key="1">
    <source>
        <dbReference type="ARBA" id="ARBA00022737"/>
    </source>
</evidence>
<evidence type="ECO:0000313" key="4">
    <source>
        <dbReference type="EMBL" id="CAE6263326.1"/>
    </source>
</evidence>
<evidence type="ECO:0000259" key="3">
    <source>
        <dbReference type="Pfam" id="PF23598"/>
    </source>
</evidence>
<reference evidence="4" key="1">
    <citation type="submission" date="2021-01" db="EMBL/GenBank/DDBJ databases">
        <authorList>
            <person name="Bezrukov I."/>
        </authorList>
    </citation>
    <scope>NUCLEOTIDE SEQUENCE</scope>
</reference>
<dbReference type="AlphaFoldDB" id="A0A8S2B7H6"/>
<dbReference type="EMBL" id="LR999458">
    <property type="protein sequence ID" value="CAE6263326.1"/>
    <property type="molecule type" value="Genomic_DNA"/>
</dbReference>
<dbReference type="PANTHER" id="PTHR36766">
    <property type="entry name" value="PLANT BROAD-SPECTRUM MILDEW RESISTANCE PROTEIN RPW8"/>
    <property type="match status" value="1"/>
</dbReference>
<dbReference type="InterPro" id="IPR055414">
    <property type="entry name" value="LRR_R13L4/SHOC2-like"/>
</dbReference>
<protein>
    <recommendedName>
        <fullName evidence="3">Disease resistance R13L4/SHOC-2-like LRR domain-containing protein</fullName>
    </recommendedName>
</protein>
<accession>A0A8S2B7H6</accession>
<keyword evidence="2" id="KW-0611">Plant defense</keyword>
<evidence type="ECO:0000256" key="2">
    <source>
        <dbReference type="ARBA" id="ARBA00022821"/>
    </source>
</evidence>
<dbReference type="Pfam" id="PF23598">
    <property type="entry name" value="LRR_14"/>
    <property type="match status" value="1"/>
</dbReference>